<organism evidence="1 2">
    <name type="scientific">Smallanthus sonchifolius</name>
    <dbReference type="NCBI Taxonomy" id="185202"/>
    <lineage>
        <taxon>Eukaryota</taxon>
        <taxon>Viridiplantae</taxon>
        <taxon>Streptophyta</taxon>
        <taxon>Embryophyta</taxon>
        <taxon>Tracheophyta</taxon>
        <taxon>Spermatophyta</taxon>
        <taxon>Magnoliopsida</taxon>
        <taxon>eudicotyledons</taxon>
        <taxon>Gunneridae</taxon>
        <taxon>Pentapetalae</taxon>
        <taxon>asterids</taxon>
        <taxon>campanulids</taxon>
        <taxon>Asterales</taxon>
        <taxon>Asteraceae</taxon>
        <taxon>Asteroideae</taxon>
        <taxon>Heliantheae alliance</taxon>
        <taxon>Millerieae</taxon>
        <taxon>Smallanthus</taxon>
    </lineage>
</organism>
<keyword evidence="2" id="KW-1185">Reference proteome</keyword>
<reference evidence="1 2" key="2">
    <citation type="journal article" date="2022" name="Mol. Ecol. Resour.">
        <title>The genomes of chicory, endive, great burdock and yacon provide insights into Asteraceae paleo-polyploidization history and plant inulin production.</title>
        <authorList>
            <person name="Fan W."/>
            <person name="Wang S."/>
            <person name="Wang H."/>
            <person name="Wang A."/>
            <person name="Jiang F."/>
            <person name="Liu H."/>
            <person name="Zhao H."/>
            <person name="Xu D."/>
            <person name="Zhang Y."/>
        </authorList>
    </citation>
    <scope>NUCLEOTIDE SEQUENCE [LARGE SCALE GENOMIC DNA]</scope>
    <source>
        <strain evidence="2">cv. Yunnan</strain>
        <tissue evidence="1">Leaves</tissue>
    </source>
</reference>
<proteinExistence type="predicted"/>
<gene>
    <name evidence="1" type="ORF">L1987_24377</name>
</gene>
<evidence type="ECO:0000313" key="2">
    <source>
        <dbReference type="Proteomes" id="UP001056120"/>
    </source>
</evidence>
<sequence>MCTFGTLSLWQNGIWSKVYESNHETTLAAVLIHGPCEVLPRKFSEERVIQTNSQIKTFDKPKRFFLCGYRLKSVLLILRSNFKNVKQE</sequence>
<name>A0ACB9ILR9_9ASTR</name>
<accession>A0ACB9ILR9</accession>
<comment type="caution">
    <text evidence="1">The sequence shown here is derived from an EMBL/GenBank/DDBJ whole genome shotgun (WGS) entry which is preliminary data.</text>
</comment>
<reference evidence="2" key="1">
    <citation type="journal article" date="2022" name="Mol. Ecol. Resour.">
        <title>The genomes of chicory, endive, great burdock and yacon provide insights into Asteraceae palaeo-polyploidization history and plant inulin production.</title>
        <authorList>
            <person name="Fan W."/>
            <person name="Wang S."/>
            <person name="Wang H."/>
            <person name="Wang A."/>
            <person name="Jiang F."/>
            <person name="Liu H."/>
            <person name="Zhao H."/>
            <person name="Xu D."/>
            <person name="Zhang Y."/>
        </authorList>
    </citation>
    <scope>NUCLEOTIDE SEQUENCE [LARGE SCALE GENOMIC DNA]</scope>
    <source>
        <strain evidence="2">cv. Yunnan</strain>
    </source>
</reference>
<protein>
    <submittedName>
        <fullName evidence="1">Uncharacterized protein</fullName>
    </submittedName>
</protein>
<dbReference type="EMBL" id="CM042025">
    <property type="protein sequence ID" value="KAI3808426.1"/>
    <property type="molecule type" value="Genomic_DNA"/>
</dbReference>
<dbReference type="Proteomes" id="UP001056120">
    <property type="component" value="Linkage Group LG08"/>
</dbReference>
<evidence type="ECO:0000313" key="1">
    <source>
        <dbReference type="EMBL" id="KAI3808426.1"/>
    </source>
</evidence>